<dbReference type="AlphaFoldDB" id="A0A840D3V4"/>
<dbReference type="Pfam" id="PF09603">
    <property type="entry name" value="Fib_succ_major"/>
    <property type="match status" value="1"/>
</dbReference>
<evidence type="ECO:0000256" key="1">
    <source>
        <dbReference type="SAM" id="SignalP"/>
    </source>
</evidence>
<dbReference type="Gene3D" id="2.60.40.2630">
    <property type="match status" value="1"/>
</dbReference>
<accession>A0A840D3V4</accession>
<dbReference type="Proteomes" id="UP000560658">
    <property type="component" value="Unassembled WGS sequence"/>
</dbReference>
<dbReference type="InterPro" id="IPR025049">
    <property type="entry name" value="Mfa-like_1"/>
</dbReference>
<feature type="chain" id="PRO_5033021128" evidence="1">
    <location>
        <begin position="25"/>
        <end position="631"/>
    </location>
</feature>
<reference evidence="3" key="1">
    <citation type="submission" date="2020-08" db="EMBL/GenBank/DDBJ databases">
        <title>Genomic Encyclopedia of Type Strains, Phase IV (KMG-IV): sequencing the most valuable type-strain genomes for metagenomic binning, comparative biology and taxonomic classification.</title>
        <authorList>
            <person name="Goeker M."/>
        </authorList>
    </citation>
    <scope>NUCLEOTIDE SEQUENCE [LARGE SCALE GENOMIC DNA]</scope>
    <source>
        <strain evidence="3">DSM 105720</strain>
    </source>
</reference>
<dbReference type="CDD" id="cd13121">
    <property type="entry name" value="BF2867_like_C"/>
    <property type="match status" value="1"/>
</dbReference>
<sequence length="631" mass="70046">MKRQSAFLKVKGILYLLFSLTACVNTVSVENGSENQREIPVKLMATVQSGTSTRMAGNSFEEGDKIGLYAMIGSGSLEGERYADNKCFVHSAENEFVPNEVMYYPEDGSDLNLVSYYPYAEQGIAAGESSMSVRVKTDQSNQEDYSASDFLVALQRDVQASENPIKLTYKHRFFRLKLTLNPGDGEDVQQMLAADPKLTICGFFTKSKYDFNEEEYTGFLDEENIYPAGKWKVSDGKLVGQEVILIPQDISSRYQYISLKAGGKIYTAFLPSALVLQSGKQQELQITFVSDEEVLLDAISGEIADWENTGMEETESETAHEYINISKLKFENSQVCKVMSGGRQVAEICKEFLVNPEITSQAIVAYPMKDDKTTDLSKGIVMQLIGETGKVHGGAVAWDLEKKTLNYTAGTIAAQNYLSVLADGRIVLSRAASDDVLSLTYLDDVIRDVRGGVINNYSIVKVGTQYWMKSNLEAGSYIDGEQIPSLKEMHEGAVGYIRSDVGNYFYSADVVTTHRMLPKGWEIPVWEDWTLLMSYLNDDVSTLKSGDWKPMKEGTTIAEVNNLSGFSAEPVGMCFGSYNVSEYEGKYLAYWTLDDAGGVPTEVFLLKTDSNEMIKGNTAKDKAYAIRAIRK</sequence>
<dbReference type="Pfam" id="PF13149">
    <property type="entry name" value="Mfa_like_1"/>
    <property type="match status" value="1"/>
</dbReference>
<dbReference type="EMBL" id="JACIER010000002">
    <property type="protein sequence ID" value="MBB4042973.1"/>
    <property type="molecule type" value="Genomic_DNA"/>
</dbReference>
<feature type="domain" description="Fibrobacter succinogenes major paralogous" evidence="2">
    <location>
        <begin position="460"/>
        <end position="630"/>
    </location>
</feature>
<evidence type="ECO:0000313" key="3">
    <source>
        <dbReference type="EMBL" id="MBB4042973.1"/>
    </source>
</evidence>
<dbReference type="InterPro" id="IPR042278">
    <property type="entry name" value="Mfa-like_1_N"/>
</dbReference>
<organism evidence="3 4">
    <name type="scientific">Bacteroides reticulotermitis</name>
    <dbReference type="NCBI Taxonomy" id="1133319"/>
    <lineage>
        <taxon>Bacteria</taxon>
        <taxon>Pseudomonadati</taxon>
        <taxon>Bacteroidota</taxon>
        <taxon>Bacteroidia</taxon>
        <taxon>Bacteroidales</taxon>
        <taxon>Bacteroidaceae</taxon>
        <taxon>Bacteroides</taxon>
    </lineage>
</organism>
<gene>
    <name evidence="3" type="ORF">GGR06_000738</name>
</gene>
<evidence type="ECO:0000313" key="4">
    <source>
        <dbReference type="Proteomes" id="UP000560658"/>
    </source>
</evidence>
<dbReference type="PROSITE" id="PS51257">
    <property type="entry name" value="PROKAR_LIPOPROTEIN"/>
    <property type="match status" value="1"/>
</dbReference>
<dbReference type="Gene3D" id="2.60.40.2620">
    <property type="entry name" value="Fimbrillin-like"/>
    <property type="match status" value="1"/>
</dbReference>
<feature type="signal peptide" evidence="1">
    <location>
        <begin position="1"/>
        <end position="24"/>
    </location>
</feature>
<proteinExistence type="predicted"/>
<dbReference type="CDD" id="cd13120">
    <property type="entry name" value="BF2867_like_N"/>
    <property type="match status" value="1"/>
</dbReference>
<keyword evidence="4" id="KW-1185">Reference proteome</keyword>
<keyword evidence="1" id="KW-0732">Signal</keyword>
<dbReference type="RefSeq" id="WP_183207802.1">
    <property type="nucleotide sequence ID" value="NZ_JACIER010000002.1"/>
</dbReference>
<protein>
    <submittedName>
        <fullName evidence="3">Uncharacterized protein (TIGR02145 family)</fullName>
    </submittedName>
</protein>
<dbReference type="NCBIfam" id="TIGR02145">
    <property type="entry name" value="Fib_succ_major"/>
    <property type="match status" value="1"/>
</dbReference>
<dbReference type="InterPro" id="IPR011871">
    <property type="entry name" value="Fib_succ_major"/>
</dbReference>
<name>A0A840D3V4_9BACE</name>
<comment type="caution">
    <text evidence="3">The sequence shown here is derived from an EMBL/GenBank/DDBJ whole genome shotgun (WGS) entry which is preliminary data.</text>
</comment>
<evidence type="ECO:0000259" key="2">
    <source>
        <dbReference type="Pfam" id="PF09603"/>
    </source>
</evidence>